<dbReference type="EMBL" id="FTOR01000002">
    <property type="protein sequence ID" value="SIS95603.1"/>
    <property type="molecule type" value="Genomic_DNA"/>
</dbReference>
<accession>A0A1N7NB25</accession>
<reference evidence="2" key="1">
    <citation type="submission" date="2017-01" db="EMBL/GenBank/DDBJ databases">
        <authorList>
            <person name="Varghese N."/>
            <person name="Submissions S."/>
        </authorList>
    </citation>
    <scope>NUCLEOTIDE SEQUENCE [LARGE SCALE GENOMIC DNA]</scope>
    <source>
        <strain evidence="2">DSM 21054</strain>
    </source>
</reference>
<keyword evidence="2" id="KW-1185">Reference proteome</keyword>
<sequence length="43" mass="5009">MLYAYFNSGRKQNSENYVRCFTAFIQKKAVGRVVVVETVFCIK</sequence>
<protein>
    <submittedName>
        <fullName evidence="1">Uncharacterized protein</fullName>
    </submittedName>
</protein>
<dbReference type="AlphaFoldDB" id="A0A1N7NB25"/>
<name>A0A1N7NB25_9BACT</name>
<organism evidence="1 2">
    <name type="scientific">Filimonas lacunae</name>
    <dbReference type="NCBI Taxonomy" id="477680"/>
    <lineage>
        <taxon>Bacteria</taxon>
        <taxon>Pseudomonadati</taxon>
        <taxon>Bacteroidota</taxon>
        <taxon>Chitinophagia</taxon>
        <taxon>Chitinophagales</taxon>
        <taxon>Chitinophagaceae</taxon>
        <taxon>Filimonas</taxon>
    </lineage>
</organism>
<proteinExistence type="predicted"/>
<dbReference type="Proteomes" id="UP000186917">
    <property type="component" value="Unassembled WGS sequence"/>
</dbReference>
<evidence type="ECO:0000313" key="2">
    <source>
        <dbReference type="Proteomes" id="UP000186917"/>
    </source>
</evidence>
<evidence type="ECO:0000313" key="1">
    <source>
        <dbReference type="EMBL" id="SIS95603.1"/>
    </source>
</evidence>
<gene>
    <name evidence="1" type="ORF">SAMN05421788_102313</name>
</gene>